<protein>
    <recommendedName>
        <fullName evidence="4">Glycosyl transferase family 1 domain-containing protein</fullName>
    </recommendedName>
</protein>
<sequence length="663" mass="72608">MNRSAFAALFSRKSSGKAGSDDGSDDSVSDVDLIAQEFDTIYYAAQLQDALSPEQSAPEHYLAVGWQEGLDPTPKFSTRFYLDVNDDVRENGINPYLHYLRYGRAEGRLSQAPEADPDLPTAETTSEAVEDAPQDRAPDLHKLKHIAPHFDETYYRANNRDVDFTDISPVQHYASVGWREGRNPTAKFSISYYLMTNPDVAAHDIDPFWHYIVAGRKEGRAATHPAGFKHEVLRWLRPLDEQRAAWRVAHTETPPDAGDTDALDAALRSALIDTGTLVLSIGHDDFQANVGGVQFCIQHERDQCRDQGITHLNLRPAVPLPTFADPGTDTTFVATLDGRALGAFEPATLMDRLSARTEDMAVTMVIHSLMGHAPETIIALAQRVHPASVLLWVHDYFTLCPSYALQRNNVAFCNAPDLASTACTICVYGSERQNHLDRMGKLFAALTPHVLAPSRAAADVWTRHNSYAPAPVSILPHLTLTHGPATQAEPAEDGPIHIGFAGSPAPHKGWSVFLEMAERFALRDDMSFHYLGSENPGIGAIRFHPASVSTDDPRAMIDAIREARIDLVLNWASWPETFCLAAYEAVTGGARLVSRAGAGNVADLIAAEDCGIVLPSKAALIAFLETDDVVEEARKARADRATRSLDMDLSDMGLGHVRMGEFA</sequence>
<dbReference type="SUPFAM" id="SSF53756">
    <property type="entry name" value="UDP-Glycosyltransferase/glycogen phosphorylase"/>
    <property type="match status" value="1"/>
</dbReference>
<feature type="region of interest" description="Disordered" evidence="1">
    <location>
        <begin position="1"/>
        <end position="28"/>
    </location>
</feature>
<evidence type="ECO:0000256" key="1">
    <source>
        <dbReference type="SAM" id="MobiDB-lite"/>
    </source>
</evidence>
<reference evidence="2 3" key="1">
    <citation type="submission" date="2024-07" db="EMBL/GenBank/DDBJ databases">
        <authorList>
            <person name="Kang M."/>
        </authorList>
    </citation>
    <scope>NUCLEOTIDE SEQUENCE [LARGE SCALE GENOMIC DNA]</scope>
    <source>
        <strain evidence="2 3">DFM31</strain>
    </source>
</reference>
<name>A0ABV3LAG1_9RHOB</name>
<accession>A0ABV3LAG1</accession>
<gene>
    <name evidence="2" type="ORF">AB0T83_14885</name>
</gene>
<dbReference type="RefSeq" id="WP_366194014.1">
    <property type="nucleotide sequence ID" value="NZ_JBFBVU010000021.1"/>
</dbReference>
<dbReference type="Gene3D" id="3.40.50.2000">
    <property type="entry name" value="Glycogen Phosphorylase B"/>
    <property type="match status" value="1"/>
</dbReference>
<keyword evidence="3" id="KW-1185">Reference proteome</keyword>
<dbReference type="Proteomes" id="UP001553161">
    <property type="component" value="Unassembled WGS sequence"/>
</dbReference>
<comment type="caution">
    <text evidence="2">The sequence shown here is derived from an EMBL/GenBank/DDBJ whole genome shotgun (WGS) entry which is preliminary data.</text>
</comment>
<evidence type="ECO:0008006" key="4">
    <source>
        <dbReference type="Google" id="ProtNLM"/>
    </source>
</evidence>
<dbReference type="EMBL" id="JBFBVU010000021">
    <property type="protein sequence ID" value="MEV8468060.1"/>
    <property type="molecule type" value="Genomic_DNA"/>
</dbReference>
<evidence type="ECO:0000313" key="3">
    <source>
        <dbReference type="Proteomes" id="UP001553161"/>
    </source>
</evidence>
<organism evidence="2 3">
    <name type="scientific">Meridianimarinicoccus marinus</name>
    <dbReference type="NCBI Taxonomy" id="3231483"/>
    <lineage>
        <taxon>Bacteria</taxon>
        <taxon>Pseudomonadati</taxon>
        <taxon>Pseudomonadota</taxon>
        <taxon>Alphaproteobacteria</taxon>
        <taxon>Rhodobacterales</taxon>
        <taxon>Paracoccaceae</taxon>
        <taxon>Meridianimarinicoccus</taxon>
    </lineage>
</organism>
<proteinExistence type="predicted"/>
<feature type="region of interest" description="Disordered" evidence="1">
    <location>
        <begin position="111"/>
        <end position="133"/>
    </location>
</feature>
<evidence type="ECO:0000313" key="2">
    <source>
        <dbReference type="EMBL" id="MEV8468060.1"/>
    </source>
</evidence>